<name>A0A413IRY7_9BACT</name>
<dbReference type="InterPro" id="IPR012910">
    <property type="entry name" value="Plug_dom"/>
</dbReference>
<evidence type="ECO:0000256" key="4">
    <source>
        <dbReference type="RuleBase" id="RU003357"/>
    </source>
</evidence>
<dbReference type="InterPro" id="IPR036942">
    <property type="entry name" value="Beta-barrel_TonB_sf"/>
</dbReference>
<accession>A0A413IRY7</accession>
<reference evidence="7 8" key="1">
    <citation type="submission" date="2018-08" db="EMBL/GenBank/DDBJ databases">
        <title>A genome reference for cultivated species of the human gut microbiota.</title>
        <authorList>
            <person name="Zou Y."/>
            <person name="Xue W."/>
            <person name="Luo G."/>
        </authorList>
    </citation>
    <scope>NUCLEOTIDE SEQUENCE [LARGE SCALE GENOMIC DNA]</scope>
    <source>
        <strain evidence="7 8">OF02-7</strain>
    </source>
</reference>
<dbReference type="Pfam" id="PF00593">
    <property type="entry name" value="TonB_dep_Rec_b-barrel"/>
    <property type="match status" value="1"/>
</dbReference>
<comment type="caution">
    <text evidence="7">The sequence shown here is derived from an EMBL/GenBank/DDBJ whole genome shotgun (WGS) entry which is preliminary data.</text>
</comment>
<evidence type="ECO:0000313" key="7">
    <source>
        <dbReference type="EMBL" id="RGY20364.1"/>
    </source>
</evidence>
<gene>
    <name evidence="7" type="ORF">DXA50_02905</name>
</gene>
<protein>
    <submittedName>
        <fullName evidence="7">TonB-dependent receptor</fullName>
    </submittedName>
</protein>
<dbReference type="SUPFAM" id="SSF49464">
    <property type="entry name" value="Carboxypeptidase regulatory domain-like"/>
    <property type="match status" value="1"/>
</dbReference>
<organism evidence="7 8">
    <name type="scientific">Butyricimonas virosa</name>
    <dbReference type="NCBI Taxonomy" id="544645"/>
    <lineage>
        <taxon>Bacteria</taxon>
        <taxon>Pseudomonadati</taxon>
        <taxon>Bacteroidota</taxon>
        <taxon>Bacteroidia</taxon>
        <taxon>Bacteroidales</taxon>
        <taxon>Odoribacteraceae</taxon>
        <taxon>Butyricimonas</taxon>
    </lineage>
</organism>
<comment type="similarity">
    <text evidence="4">Belongs to the TonB-dependent receptor family.</text>
</comment>
<dbReference type="EMBL" id="QSCR01000003">
    <property type="protein sequence ID" value="RGY20364.1"/>
    <property type="molecule type" value="Genomic_DNA"/>
</dbReference>
<evidence type="ECO:0000259" key="5">
    <source>
        <dbReference type="Pfam" id="PF00593"/>
    </source>
</evidence>
<dbReference type="OrthoDB" id="9803050at2"/>
<keyword evidence="4" id="KW-0798">TonB box</keyword>
<dbReference type="RefSeq" id="WP_117722032.1">
    <property type="nucleotide sequence ID" value="NZ_CAJUBB010000001.1"/>
</dbReference>
<dbReference type="GO" id="GO:0009279">
    <property type="term" value="C:cell outer membrane"/>
    <property type="evidence" value="ECO:0007669"/>
    <property type="project" value="UniProtKB-SubCell"/>
</dbReference>
<evidence type="ECO:0000256" key="3">
    <source>
        <dbReference type="ARBA" id="ARBA00023237"/>
    </source>
</evidence>
<dbReference type="Gene3D" id="2.40.170.20">
    <property type="entry name" value="TonB-dependent receptor, beta-barrel domain"/>
    <property type="match status" value="1"/>
</dbReference>
<evidence type="ECO:0000313" key="8">
    <source>
        <dbReference type="Proteomes" id="UP000286063"/>
    </source>
</evidence>
<dbReference type="AlphaFoldDB" id="A0A413IRY7"/>
<feature type="domain" description="TonB-dependent receptor plug" evidence="6">
    <location>
        <begin position="127"/>
        <end position="204"/>
    </location>
</feature>
<dbReference type="Pfam" id="PF13715">
    <property type="entry name" value="CarbopepD_reg_2"/>
    <property type="match status" value="1"/>
</dbReference>
<dbReference type="SUPFAM" id="SSF56935">
    <property type="entry name" value="Porins"/>
    <property type="match status" value="1"/>
</dbReference>
<keyword evidence="2 4" id="KW-0472">Membrane</keyword>
<dbReference type="Gene3D" id="2.170.130.10">
    <property type="entry name" value="TonB-dependent receptor, plug domain"/>
    <property type="match status" value="1"/>
</dbReference>
<dbReference type="Pfam" id="PF07715">
    <property type="entry name" value="Plug"/>
    <property type="match status" value="1"/>
</dbReference>
<keyword evidence="7" id="KW-0675">Receptor</keyword>
<evidence type="ECO:0000256" key="2">
    <source>
        <dbReference type="ARBA" id="ARBA00023136"/>
    </source>
</evidence>
<dbReference type="InterPro" id="IPR037066">
    <property type="entry name" value="Plug_dom_sf"/>
</dbReference>
<dbReference type="Proteomes" id="UP000286063">
    <property type="component" value="Unassembled WGS sequence"/>
</dbReference>
<feature type="domain" description="TonB-dependent receptor-like beta-barrel" evidence="5">
    <location>
        <begin position="323"/>
        <end position="703"/>
    </location>
</feature>
<dbReference type="InterPro" id="IPR000531">
    <property type="entry name" value="Beta-barrel_TonB"/>
</dbReference>
<proteinExistence type="inferred from homology"/>
<sequence length="745" mass="84518">MGKLVAILLLFISISLDAQTVIVGKVIAHSGKPVNRVHIYCIESEKGTTTDSLGLFRLECPIPCTLEFSHINYKKETYKLNKSDAPFVITLRNKQNNLKEVVVTALPASGRILSSIKGIERIPAILGEQDVLKYLATIPGIVTTNALNSGIYVRGGNSNENGFLINNMPIAYPDHLTGILSTFDPYILNNSTLFKSGFPARYNSFLSSYINMRPEPGNKHEHEGELTIGLVSSALKAKGPIIKNHTSFAASARTSYLQHISRLYNRSMDDKTNPNYMPEYSFSDITATIDSRLSDKWRMTAFGLFSLDHMKMKISEHVQYIFDWHTFSGNVNASYTPDAKEQWDFQFGGKNTYSEGDAFGSVPMGGGNRNYALLGQATYSRQFSDKLSLNSGVKFEYSRFETANKSDESQNLLIKSSDKDFNLYELYLDIAYHLNHYFSINVGGNYQFYSGETREHTFSPRAKISYTVNKFSIWADYAKTVQYLSLYPYFTVKTPIDIWYPLAKGTQPATCHQYSIGINQEIGQLLSFYAGIFYKDMRNVKDFASDIQTEYSALSNRQIQGKGHAKGLEFDLTLNHHALYMRANYTLSESKRKFAEINNGKAFNPPYDVKHNVVINFSYQISPRLLLNTLWTFSSGVYTTFPKGMVIARNITEFNDDRPILIPVYTDRYNYKLPNNHRLDASLDYKFGGKNLLFKLSVGAYNVYNQSNPSFVYFQAESTDNLTKIIPKSKVMLPFIPYVSLRINW</sequence>
<dbReference type="InterPro" id="IPR008969">
    <property type="entry name" value="CarboxyPept-like_regulatory"/>
</dbReference>
<keyword evidence="3" id="KW-0998">Cell outer membrane</keyword>
<evidence type="ECO:0000259" key="6">
    <source>
        <dbReference type="Pfam" id="PF07715"/>
    </source>
</evidence>
<comment type="subcellular location">
    <subcellularLocation>
        <location evidence="1 4">Cell outer membrane</location>
    </subcellularLocation>
</comment>
<evidence type="ECO:0000256" key="1">
    <source>
        <dbReference type="ARBA" id="ARBA00004442"/>
    </source>
</evidence>